<dbReference type="EMBL" id="CP033137">
    <property type="protein sequence ID" value="AYO14223.1"/>
    <property type="molecule type" value="Genomic_DNA"/>
</dbReference>
<reference evidence="1 3" key="2">
    <citation type="submission" date="2018-10" db="EMBL/GenBank/DDBJ databases">
        <title>Whole Genome of Vibrio owensii strain 170502, isolated from Acute Hepatopancreatic Necrosis Disease (AHPND) shrimp.</title>
        <authorList>
            <person name="Yan M."/>
            <person name="Wang X."/>
            <person name="Wang Y."/>
        </authorList>
    </citation>
    <scope>NUCLEOTIDE SEQUENCE [LARGE SCALE GENOMIC DNA]</scope>
    <source>
        <strain evidence="1 3">1700302</strain>
    </source>
</reference>
<keyword evidence="3" id="KW-1185">Reference proteome</keyword>
<evidence type="ECO:0000313" key="1">
    <source>
        <dbReference type="EMBL" id="AYO14223.1"/>
    </source>
</evidence>
<name>A0AAP9GAT6_9VIBR</name>
<protein>
    <submittedName>
        <fullName evidence="2">Uncharacterized protein</fullName>
    </submittedName>
</protein>
<evidence type="ECO:0000313" key="4">
    <source>
        <dbReference type="Proteomes" id="UP000390336"/>
    </source>
</evidence>
<dbReference type="EMBL" id="CP045859">
    <property type="protein sequence ID" value="QGH46888.1"/>
    <property type="molecule type" value="Genomic_DNA"/>
</dbReference>
<proteinExistence type="predicted"/>
<gene>
    <name evidence="2" type="ORF">APZ19_07265</name>
    <name evidence="1" type="ORF">D0812_07300</name>
</gene>
<reference evidence="2 4" key="1">
    <citation type="journal article" date="2015" name="Genome Announc.">
        <title>Draft Genome Sequence of Vibrio owensii Strain SH-14, Which Causes Shrimp Acute Hepatopancreatic Necrosis Disease.</title>
        <authorList>
            <person name="Liu L."/>
            <person name="Xiao J."/>
            <person name="Xia X."/>
            <person name="Pan Y."/>
            <person name="Yan S."/>
            <person name="Wang Y."/>
        </authorList>
    </citation>
    <scope>NUCLEOTIDE SEQUENCE [LARGE SCALE GENOMIC DNA]</scope>
    <source>
        <strain evidence="2 4">SH14</strain>
    </source>
</reference>
<dbReference type="RefSeq" id="WP_054824888.1">
    <property type="nucleotide sequence ID" value="NZ_CP033137.1"/>
</dbReference>
<dbReference type="Proteomes" id="UP000272136">
    <property type="component" value="Chromosome 1"/>
</dbReference>
<dbReference type="Proteomes" id="UP000390336">
    <property type="component" value="Chromosome 1"/>
</dbReference>
<reference evidence="2" key="3">
    <citation type="submission" date="2019-11" db="EMBL/GenBank/DDBJ databases">
        <title>Complete genome sequence of Vibrio owensii SH-14 isolated from shrimp with acute hepatopancreatic necrosis diease.</title>
        <authorList>
            <person name="Liang X."/>
            <person name="Wang Y."/>
        </authorList>
    </citation>
    <scope>NUCLEOTIDE SEQUENCE</scope>
    <source>
        <strain evidence="2">SH14</strain>
    </source>
</reference>
<organism evidence="2 4">
    <name type="scientific">Vibrio owensii</name>
    <dbReference type="NCBI Taxonomy" id="696485"/>
    <lineage>
        <taxon>Bacteria</taxon>
        <taxon>Pseudomonadati</taxon>
        <taxon>Pseudomonadota</taxon>
        <taxon>Gammaproteobacteria</taxon>
        <taxon>Vibrionales</taxon>
        <taxon>Vibrionaceae</taxon>
        <taxon>Vibrio</taxon>
    </lineage>
</organism>
<sequence>MTTTVHDKNALTITSDSRWSVELDKAHVLFIDDTDFEKMVELPKFALVTAGDAILIEQWKNWAKGDISNPRPAVVRVDERQRNHYISVCLIMKPSIVLFDSQVATIVIPHARFSGSGREFAKCCWEGNQCARTAIETAKKSDVFTGGTVKYVELNTAANNLSADNATIQDLHTMLTTRGLVMNTNTGNTTPVQEHQEPKDIAKGLENGALVASAPTGDVQSPWNTTQEENLDAAIETLRKLVASA</sequence>
<evidence type="ECO:0000313" key="2">
    <source>
        <dbReference type="EMBL" id="QGH46888.1"/>
    </source>
</evidence>
<accession>A0AAP9GAT6</accession>
<dbReference type="AlphaFoldDB" id="A0AAP9GAT6"/>
<evidence type="ECO:0000313" key="3">
    <source>
        <dbReference type="Proteomes" id="UP000272136"/>
    </source>
</evidence>